<reference evidence="2" key="1">
    <citation type="submission" date="2025-08" db="UniProtKB">
        <authorList>
            <consortium name="Ensembl"/>
        </authorList>
    </citation>
    <scope>IDENTIFICATION</scope>
</reference>
<evidence type="ECO:0000313" key="2">
    <source>
        <dbReference type="Ensembl" id="ENSUPAP00010007635.1"/>
    </source>
</evidence>
<feature type="region of interest" description="Disordered" evidence="1">
    <location>
        <begin position="23"/>
        <end position="90"/>
    </location>
</feature>
<proteinExistence type="predicted"/>
<dbReference type="Ensembl" id="ENSUPAT00010008727.1">
    <property type="protein sequence ID" value="ENSUPAP00010007635.1"/>
    <property type="gene ID" value="ENSUPAG00010006147.1"/>
</dbReference>
<accession>A0A8D2H6E5</accession>
<dbReference type="Proteomes" id="UP000694417">
    <property type="component" value="Unplaced"/>
</dbReference>
<keyword evidence="3" id="KW-1185">Reference proteome</keyword>
<name>A0A8D2H6E5_UROPR</name>
<sequence length="90" mass="9922">ITFPEMISLSYKQTYYLETTSHHGSHDVEVGEVDTQPPGQVEEDKQCAGQPLAEDPIGAARPAPARPTGHTQPRPRPFQQVRRACVGERA</sequence>
<evidence type="ECO:0000313" key="3">
    <source>
        <dbReference type="Proteomes" id="UP000694417"/>
    </source>
</evidence>
<evidence type="ECO:0000256" key="1">
    <source>
        <dbReference type="SAM" id="MobiDB-lite"/>
    </source>
</evidence>
<protein>
    <submittedName>
        <fullName evidence="2">Uncharacterized protein</fullName>
    </submittedName>
</protein>
<reference evidence="2" key="2">
    <citation type="submission" date="2025-09" db="UniProtKB">
        <authorList>
            <consortium name="Ensembl"/>
        </authorList>
    </citation>
    <scope>IDENTIFICATION</scope>
</reference>
<organism evidence="2 3">
    <name type="scientific">Urocitellus parryii</name>
    <name type="common">Arctic ground squirrel</name>
    <name type="synonym">Spermophilus parryii</name>
    <dbReference type="NCBI Taxonomy" id="9999"/>
    <lineage>
        <taxon>Eukaryota</taxon>
        <taxon>Metazoa</taxon>
        <taxon>Chordata</taxon>
        <taxon>Craniata</taxon>
        <taxon>Vertebrata</taxon>
        <taxon>Euteleostomi</taxon>
        <taxon>Mammalia</taxon>
        <taxon>Eutheria</taxon>
        <taxon>Euarchontoglires</taxon>
        <taxon>Glires</taxon>
        <taxon>Rodentia</taxon>
        <taxon>Sciuromorpha</taxon>
        <taxon>Sciuridae</taxon>
        <taxon>Xerinae</taxon>
        <taxon>Marmotini</taxon>
        <taxon>Urocitellus</taxon>
    </lineage>
</organism>
<dbReference type="GeneTree" id="ENSGT00960000187139"/>
<dbReference type="AlphaFoldDB" id="A0A8D2H6E5"/>